<gene>
    <name evidence="2" type="ORF">K1F36_12280</name>
</gene>
<dbReference type="RefSeq" id="WP_220114089.1">
    <property type="nucleotide sequence ID" value="NZ_JAHZSV010000015.1"/>
</dbReference>
<evidence type="ECO:0000313" key="3">
    <source>
        <dbReference type="Proteomes" id="UP001196136"/>
    </source>
</evidence>
<accession>A0ABS7ESS8</accession>
<name>A0ABS7ESS8_9FLAO</name>
<reference evidence="2 3" key="1">
    <citation type="submission" date="2021-08" db="EMBL/GenBank/DDBJ databases">
        <title>Muricauda profundi sp. nov., a marine bacterium isolated from deep seawater of the Mariana Trench.</title>
        <authorList>
            <person name="Wei Y."/>
        </authorList>
    </citation>
    <scope>NUCLEOTIDE SEQUENCE [LARGE SCALE GENOMIC DNA]</scope>
    <source>
        <strain evidence="2 3">W52</strain>
    </source>
</reference>
<dbReference type="Proteomes" id="UP001196136">
    <property type="component" value="Unassembled WGS sequence"/>
</dbReference>
<keyword evidence="3" id="KW-1185">Reference proteome</keyword>
<dbReference type="EMBL" id="JAHZSV010000015">
    <property type="protein sequence ID" value="MBW8200606.1"/>
    <property type="molecule type" value="Genomic_DNA"/>
</dbReference>
<proteinExistence type="predicted"/>
<dbReference type="PANTHER" id="PTHR30383:SF5">
    <property type="entry name" value="SGNH HYDROLASE-TYPE ESTERASE DOMAIN-CONTAINING PROTEIN"/>
    <property type="match status" value="1"/>
</dbReference>
<organism evidence="2 3">
    <name type="scientific">Flagellimonas abyssi</name>
    <dbReference type="NCBI Taxonomy" id="2864871"/>
    <lineage>
        <taxon>Bacteria</taxon>
        <taxon>Pseudomonadati</taxon>
        <taxon>Bacteroidota</taxon>
        <taxon>Flavobacteriia</taxon>
        <taxon>Flavobacteriales</taxon>
        <taxon>Flavobacteriaceae</taxon>
        <taxon>Flagellimonas</taxon>
    </lineage>
</organism>
<dbReference type="InterPro" id="IPR013830">
    <property type="entry name" value="SGNH_hydro"/>
</dbReference>
<evidence type="ECO:0000313" key="2">
    <source>
        <dbReference type="EMBL" id="MBW8200606.1"/>
    </source>
</evidence>
<dbReference type="PANTHER" id="PTHR30383">
    <property type="entry name" value="THIOESTERASE 1/PROTEASE 1/LYSOPHOSPHOLIPASE L1"/>
    <property type="match status" value="1"/>
</dbReference>
<dbReference type="Gene3D" id="3.40.50.1110">
    <property type="entry name" value="SGNH hydrolase"/>
    <property type="match status" value="1"/>
</dbReference>
<dbReference type="InterPro" id="IPR036514">
    <property type="entry name" value="SGNH_hydro_sf"/>
</dbReference>
<sequence length="231" mass="26638">MIKNKEIYKRGLIFIICFVYAIVSLQAQHSRKVDSLDRPSNFYDKVAQFKMFPNSTDDIVFLGNSITAGTEWNELLNVDNAVNRGISGDMTFGVLERLDEVTEGRPAKVFILIGINDLSRNIPDSIILRNYRKIIDRIVQESPSTEIYVQTLLPVNDTFNRFVNHYDKASNILNINRVLRKIAKQKNVELIDLYPHFLDDKGRLDVQYTNDGLHLTAQGYALWARLLRPYL</sequence>
<feature type="domain" description="SGNH hydrolase-type esterase" evidence="1">
    <location>
        <begin position="61"/>
        <end position="222"/>
    </location>
</feature>
<protein>
    <submittedName>
        <fullName evidence="2">Sialate O-acetylesterase</fullName>
    </submittedName>
</protein>
<dbReference type="SUPFAM" id="SSF52266">
    <property type="entry name" value="SGNH hydrolase"/>
    <property type="match status" value="1"/>
</dbReference>
<dbReference type="Pfam" id="PF13472">
    <property type="entry name" value="Lipase_GDSL_2"/>
    <property type="match status" value="1"/>
</dbReference>
<evidence type="ECO:0000259" key="1">
    <source>
        <dbReference type="Pfam" id="PF13472"/>
    </source>
</evidence>
<comment type="caution">
    <text evidence="2">The sequence shown here is derived from an EMBL/GenBank/DDBJ whole genome shotgun (WGS) entry which is preliminary data.</text>
</comment>
<dbReference type="InterPro" id="IPR051532">
    <property type="entry name" value="Ester_Hydrolysis_Enzymes"/>
</dbReference>